<dbReference type="Pfam" id="PF00106">
    <property type="entry name" value="adh_short"/>
    <property type="match status" value="1"/>
</dbReference>
<name>A0ABT8F3Z1_9BACT</name>
<evidence type="ECO:0000256" key="3">
    <source>
        <dbReference type="RuleBase" id="RU000363"/>
    </source>
</evidence>
<evidence type="ECO:0000256" key="2">
    <source>
        <dbReference type="ARBA" id="ARBA00023002"/>
    </source>
</evidence>
<keyword evidence="2 4" id="KW-0560">Oxidoreductase</keyword>
<evidence type="ECO:0000256" key="1">
    <source>
        <dbReference type="ARBA" id="ARBA00006484"/>
    </source>
</evidence>
<organism evidence="4 5">
    <name type="scientific">Shiella aurantiaca</name>
    <dbReference type="NCBI Taxonomy" id="3058365"/>
    <lineage>
        <taxon>Bacteria</taxon>
        <taxon>Pseudomonadati</taxon>
        <taxon>Bacteroidota</taxon>
        <taxon>Cytophagia</taxon>
        <taxon>Cytophagales</taxon>
        <taxon>Shiellaceae</taxon>
        <taxon>Shiella</taxon>
    </lineage>
</organism>
<comment type="caution">
    <text evidence="4">The sequence shown here is derived from an EMBL/GenBank/DDBJ whole genome shotgun (WGS) entry which is preliminary data.</text>
</comment>
<dbReference type="PROSITE" id="PS00061">
    <property type="entry name" value="ADH_SHORT"/>
    <property type="match status" value="1"/>
</dbReference>
<dbReference type="InterPro" id="IPR020904">
    <property type="entry name" value="Sc_DH/Rdtase_CS"/>
</dbReference>
<dbReference type="Proteomes" id="UP001168552">
    <property type="component" value="Unassembled WGS sequence"/>
</dbReference>
<reference evidence="4" key="1">
    <citation type="submission" date="2023-06" db="EMBL/GenBank/DDBJ databases">
        <title>Cytophagales bacterium Strain LB-30, isolated from soil.</title>
        <authorList>
            <person name="Liu B."/>
        </authorList>
    </citation>
    <scope>NUCLEOTIDE SEQUENCE</scope>
    <source>
        <strain evidence="4">LB-30</strain>
    </source>
</reference>
<dbReference type="SUPFAM" id="SSF51735">
    <property type="entry name" value="NAD(P)-binding Rossmann-fold domains"/>
    <property type="match status" value="1"/>
</dbReference>
<dbReference type="EMBL" id="JAUHJS010000003">
    <property type="protein sequence ID" value="MDN4165178.1"/>
    <property type="molecule type" value="Genomic_DNA"/>
</dbReference>
<proteinExistence type="inferred from homology"/>
<dbReference type="PANTHER" id="PTHR42901">
    <property type="entry name" value="ALCOHOL DEHYDROGENASE"/>
    <property type="match status" value="1"/>
</dbReference>
<dbReference type="GO" id="GO:0016491">
    <property type="term" value="F:oxidoreductase activity"/>
    <property type="evidence" value="ECO:0007669"/>
    <property type="project" value="UniProtKB-KW"/>
</dbReference>
<evidence type="ECO:0000313" key="5">
    <source>
        <dbReference type="Proteomes" id="UP001168552"/>
    </source>
</evidence>
<dbReference type="PANTHER" id="PTHR42901:SF1">
    <property type="entry name" value="ALCOHOL DEHYDROGENASE"/>
    <property type="match status" value="1"/>
</dbReference>
<accession>A0ABT8F3Z1</accession>
<comment type="similarity">
    <text evidence="1 3">Belongs to the short-chain dehydrogenases/reductases (SDR) family.</text>
</comment>
<dbReference type="RefSeq" id="WP_320003707.1">
    <property type="nucleotide sequence ID" value="NZ_JAUHJS010000003.1"/>
</dbReference>
<evidence type="ECO:0000313" key="4">
    <source>
        <dbReference type="EMBL" id="MDN4165178.1"/>
    </source>
</evidence>
<protein>
    <submittedName>
        <fullName evidence="4">SDR family oxidoreductase</fullName>
        <ecNumber evidence="4">1.-.-.-</ecNumber>
    </submittedName>
</protein>
<gene>
    <name evidence="4" type="ORF">QWY31_06680</name>
</gene>
<keyword evidence="5" id="KW-1185">Reference proteome</keyword>
<dbReference type="EC" id="1.-.-.-" evidence="4"/>
<sequence length="234" mass="25011">MDKLAVITGGSKGIGKALAETFAAQGFHLALCARNEADLKGLADTLSKEFGVKVFTRSVDVSSKESCQQFCAWVLDLGISVEVLVNNAGVFLPGGILSEEEGAFEKMLHTNLCSAYYITRGLVPSMVTRKSGYVFNICSIASFMAYANGGSYAITKHGMLGMTKVLREETKTSGVRVSAVMPGAVLTDSWAGVDLPESRFIKPEDIASAIWSAYQLSPSAVVEQIIIRPQLGDI</sequence>
<dbReference type="CDD" id="cd05233">
    <property type="entry name" value="SDR_c"/>
    <property type="match status" value="1"/>
</dbReference>
<dbReference type="PRINTS" id="PR00080">
    <property type="entry name" value="SDRFAMILY"/>
</dbReference>
<dbReference type="InterPro" id="IPR002347">
    <property type="entry name" value="SDR_fam"/>
</dbReference>
<dbReference type="InterPro" id="IPR036291">
    <property type="entry name" value="NAD(P)-bd_dom_sf"/>
</dbReference>
<dbReference type="Gene3D" id="3.40.50.720">
    <property type="entry name" value="NAD(P)-binding Rossmann-like Domain"/>
    <property type="match status" value="1"/>
</dbReference>
<dbReference type="PRINTS" id="PR00081">
    <property type="entry name" value="GDHRDH"/>
</dbReference>